<keyword evidence="1" id="KW-1133">Transmembrane helix</keyword>
<feature type="transmembrane region" description="Helical" evidence="1">
    <location>
        <begin position="7"/>
        <end position="24"/>
    </location>
</feature>
<feature type="transmembrane region" description="Helical" evidence="1">
    <location>
        <begin position="30"/>
        <end position="47"/>
    </location>
</feature>
<protein>
    <submittedName>
        <fullName evidence="2">Uncharacterized protein</fullName>
    </submittedName>
</protein>
<dbReference type="KEGG" id="sawl:NGM29_04505"/>
<evidence type="ECO:0000313" key="2">
    <source>
        <dbReference type="EMBL" id="UTF54540.1"/>
    </source>
</evidence>
<name>A0A9E7NAN3_9EURY</name>
<sequence>MNTDRLGPIYLFGIVLNAGALVYAITTGEYLFASAFVFVIVYLLFRYRML</sequence>
<evidence type="ECO:0000256" key="1">
    <source>
        <dbReference type="SAM" id="Phobius"/>
    </source>
</evidence>
<dbReference type="GeneID" id="73289281"/>
<keyword evidence="1" id="KW-0472">Membrane</keyword>
<dbReference type="Proteomes" id="UP001056855">
    <property type="component" value="Chromosome"/>
</dbReference>
<reference evidence="2" key="1">
    <citation type="submission" date="2022-06" db="EMBL/GenBank/DDBJ databases">
        <title>Diverse halophilic archaea isolated from saline environments.</title>
        <authorList>
            <person name="Cui H.-L."/>
        </authorList>
    </citation>
    <scope>NUCLEOTIDE SEQUENCE</scope>
    <source>
        <strain evidence="2">WLHS1</strain>
    </source>
</reference>
<evidence type="ECO:0000313" key="3">
    <source>
        <dbReference type="Proteomes" id="UP001056855"/>
    </source>
</evidence>
<proteinExistence type="predicted"/>
<gene>
    <name evidence="2" type="ORF">NGM29_04505</name>
</gene>
<keyword evidence="3" id="KW-1185">Reference proteome</keyword>
<accession>A0A9E7NAN3</accession>
<dbReference type="AlphaFoldDB" id="A0A9E7NAN3"/>
<dbReference type="RefSeq" id="WP_253432200.1">
    <property type="nucleotide sequence ID" value="NZ_CP100355.1"/>
</dbReference>
<dbReference type="EMBL" id="CP100355">
    <property type="protein sequence ID" value="UTF54540.1"/>
    <property type="molecule type" value="Genomic_DNA"/>
</dbReference>
<keyword evidence="1" id="KW-0812">Transmembrane</keyword>
<organism evidence="2 3">
    <name type="scientific">Natronosalvus rutilus</name>
    <dbReference type="NCBI Taxonomy" id="2953753"/>
    <lineage>
        <taxon>Archaea</taxon>
        <taxon>Methanobacteriati</taxon>
        <taxon>Methanobacteriota</taxon>
        <taxon>Stenosarchaea group</taxon>
        <taxon>Halobacteria</taxon>
        <taxon>Halobacteriales</taxon>
        <taxon>Natrialbaceae</taxon>
        <taxon>Natronosalvus</taxon>
    </lineage>
</organism>